<keyword evidence="2" id="KW-0472">Membrane</keyword>
<feature type="compositionally biased region" description="Low complexity" evidence="1">
    <location>
        <begin position="224"/>
        <end position="234"/>
    </location>
</feature>
<organism evidence="4 5">
    <name type="scientific">Ectocarpus siliculosus</name>
    <name type="common">Brown alga</name>
    <name type="synonym">Conferva siliculosa</name>
    <dbReference type="NCBI Taxonomy" id="2880"/>
    <lineage>
        <taxon>Eukaryota</taxon>
        <taxon>Sar</taxon>
        <taxon>Stramenopiles</taxon>
        <taxon>Ochrophyta</taxon>
        <taxon>PX clade</taxon>
        <taxon>Phaeophyceae</taxon>
        <taxon>Ectocarpales</taxon>
        <taxon>Ectocarpaceae</taxon>
        <taxon>Ectocarpus</taxon>
    </lineage>
</organism>
<sequence length="265" mass="27791">MGTFRALVGFLALIGAKRVLSFVPGGQLNVARFSRSIDGLSWATTRCSGARPLAASVPNGVGEGKRVGFASGSEDEEEEEEEGADGETKAKLQTVNARLLAQIEEQGKGIVIPTEESKKIKRKEEDLNGVNPFYAILGAGGAAAMSFGSWKATLWLAQAYYSKPAEESDILAVARMTSFIKQAVVGLFALGAGIFGVTALGMGVMAAIVAVGVAKGELDPSPEASGSKKAAPGASEEEKELLMLQQADESLRKAQEEIERNVGKL</sequence>
<feature type="signal peptide" evidence="3">
    <location>
        <begin position="1"/>
        <end position="21"/>
    </location>
</feature>
<evidence type="ECO:0000256" key="3">
    <source>
        <dbReference type="SAM" id="SignalP"/>
    </source>
</evidence>
<dbReference type="eggNOG" id="ENOG502SFGP">
    <property type="taxonomic scope" value="Eukaryota"/>
</dbReference>
<feature type="region of interest" description="Disordered" evidence="1">
    <location>
        <begin position="64"/>
        <end position="88"/>
    </location>
</feature>
<gene>
    <name evidence="4" type="ORF">Esi_0136_0037</name>
</gene>
<dbReference type="InterPro" id="IPR021434">
    <property type="entry name" value="DUF3082"/>
</dbReference>
<proteinExistence type="predicted"/>
<dbReference type="EMBL" id="FN647972">
    <property type="protein sequence ID" value="CBJ29167.1"/>
    <property type="molecule type" value="Genomic_DNA"/>
</dbReference>
<name>D7FJR5_ECTSI</name>
<keyword evidence="2" id="KW-1133">Transmembrane helix</keyword>
<dbReference type="Proteomes" id="UP000002630">
    <property type="component" value="Linkage Group LG16"/>
</dbReference>
<dbReference type="EMBL" id="FN649741">
    <property type="protein sequence ID" value="CBJ29167.1"/>
    <property type="molecule type" value="Genomic_DNA"/>
</dbReference>
<dbReference type="AlphaFoldDB" id="D7FJR5"/>
<dbReference type="Pfam" id="PF11282">
    <property type="entry name" value="DUF3082"/>
    <property type="match status" value="1"/>
</dbReference>
<feature type="compositionally biased region" description="Acidic residues" evidence="1">
    <location>
        <begin position="73"/>
        <end position="85"/>
    </location>
</feature>
<feature type="chain" id="PRO_5003095493" description="Transmembrane protein" evidence="3">
    <location>
        <begin position="22"/>
        <end position="265"/>
    </location>
</feature>
<feature type="region of interest" description="Disordered" evidence="1">
    <location>
        <begin position="219"/>
        <end position="239"/>
    </location>
</feature>
<evidence type="ECO:0000256" key="2">
    <source>
        <dbReference type="SAM" id="Phobius"/>
    </source>
</evidence>
<dbReference type="OrthoDB" id="10328128at2759"/>
<protein>
    <recommendedName>
        <fullName evidence="6">Transmembrane protein</fullName>
    </recommendedName>
</protein>
<keyword evidence="2" id="KW-0812">Transmembrane</keyword>
<keyword evidence="5" id="KW-1185">Reference proteome</keyword>
<feature type="transmembrane region" description="Helical" evidence="2">
    <location>
        <begin position="185"/>
        <end position="213"/>
    </location>
</feature>
<accession>D7FJR5</accession>
<evidence type="ECO:0000313" key="5">
    <source>
        <dbReference type="Proteomes" id="UP000002630"/>
    </source>
</evidence>
<dbReference type="InParanoid" id="D7FJR5"/>
<keyword evidence="3" id="KW-0732">Signal</keyword>
<evidence type="ECO:0000256" key="1">
    <source>
        <dbReference type="SAM" id="MobiDB-lite"/>
    </source>
</evidence>
<reference evidence="4 5" key="1">
    <citation type="journal article" date="2010" name="Nature">
        <title>The Ectocarpus genome and the independent evolution of multicellularity in brown algae.</title>
        <authorList>
            <person name="Cock J.M."/>
            <person name="Sterck L."/>
            <person name="Rouze P."/>
            <person name="Scornet D."/>
            <person name="Allen A.E."/>
            <person name="Amoutzias G."/>
            <person name="Anthouard V."/>
            <person name="Artiguenave F."/>
            <person name="Aury J.M."/>
            <person name="Badger J.H."/>
            <person name="Beszteri B."/>
            <person name="Billiau K."/>
            <person name="Bonnet E."/>
            <person name="Bothwell J.H."/>
            <person name="Bowler C."/>
            <person name="Boyen C."/>
            <person name="Brownlee C."/>
            <person name="Carrano C.J."/>
            <person name="Charrier B."/>
            <person name="Cho G.Y."/>
            <person name="Coelho S.M."/>
            <person name="Collen J."/>
            <person name="Corre E."/>
            <person name="Da Silva C."/>
            <person name="Delage L."/>
            <person name="Delaroque N."/>
            <person name="Dittami S.M."/>
            <person name="Doulbeau S."/>
            <person name="Elias M."/>
            <person name="Farnham G."/>
            <person name="Gachon C.M."/>
            <person name="Gschloessl B."/>
            <person name="Heesch S."/>
            <person name="Jabbari K."/>
            <person name="Jubin C."/>
            <person name="Kawai H."/>
            <person name="Kimura K."/>
            <person name="Kloareg B."/>
            <person name="Kupper F.C."/>
            <person name="Lang D."/>
            <person name="Le Bail A."/>
            <person name="Leblanc C."/>
            <person name="Lerouge P."/>
            <person name="Lohr M."/>
            <person name="Lopez P.J."/>
            <person name="Martens C."/>
            <person name="Maumus F."/>
            <person name="Michel G."/>
            <person name="Miranda-Saavedra D."/>
            <person name="Morales J."/>
            <person name="Moreau H."/>
            <person name="Motomura T."/>
            <person name="Nagasato C."/>
            <person name="Napoli C.A."/>
            <person name="Nelson D.R."/>
            <person name="Nyvall-Collen P."/>
            <person name="Peters A.F."/>
            <person name="Pommier C."/>
            <person name="Potin P."/>
            <person name="Poulain J."/>
            <person name="Quesneville H."/>
            <person name="Read B."/>
            <person name="Rensing S.A."/>
            <person name="Ritter A."/>
            <person name="Rousvoal S."/>
            <person name="Samanta M."/>
            <person name="Samson G."/>
            <person name="Schroeder D.C."/>
            <person name="Segurens B."/>
            <person name="Strittmatter M."/>
            <person name="Tonon T."/>
            <person name="Tregear J.W."/>
            <person name="Valentin K."/>
            <person name="von Dassow P."/>
            <person name="Yamagishi T."/>
            <person name="Van de Peer Y."/>
            <person name="Wincker P."/>
        </authorList>
    </citation>
    <scope>NUCLEOTIDE SEQUENCE [LARGE SCALE GENOMIC DNA]</scope>
    <source>
        <strain evidence="5">Ec32 / CCAP1310/4</strain>
    </source>
</reference>
<evidence type="ECO:0008006" key="6">
    <source>
        <dbReference type="Google" id="ProtNLM"/>
    </source>
</evidence>
<evidence type="ECO:0000313" key="4">
    <source>
        <dbReference type="EMBL" id="CBJ29167.1"/>
    </source>
</evidence>